<evidence type="ECO:0000256" key="2">
    <source>
        <dbReference type="SAM" id="SignalP"/>
    </source>
</evidence>
<protein>
    <submittedName>
        <fullName evidence="4">Carboxylesterase NlhH</fullName>
        <ecNumber evidence="4">3.1.1.1</ecNumber>
    </submittedName>
</protein>
<keyword evidence="2" id="KW-0732">Signal</keyword>
<feature type="domain" description="BD-FAE-like" evidence="3">
    <location>
        <begin position="48"/>
        <end position="230"/>
    </location>
</feature>
<dbReference type="Proteomes" id="UP000318878">
    <property type="component" value="Unassembled WGS sequence"/>
</dbReference>
<dbReference type="RefSeq" id="WP_186767811.1">
    <property type="nucleotide sequence ID" value="NZ_SJPF01000006.1"/>
</dbReference>
<organism evidence="4 5">
    <name type="scientific">Blastopirellula retiformator</name>
    <dbReference type="NCBI Taxonomy" id="2527970"/>
    <lineage>
        <taxon>Bacteria</taxon>
        <taxon>Pseudomonadati</taxon>
        <taxon>Planctomycetota</taxon>
        <taxon>Planctomycetia</taxon>
        <taxon>Pirellulales</taxon>
        <taxon>Pirellulaceae</taxon>
        <taxon>Blastopirellula</taxon>
    </lineage>
</organism>
<evidence type="ECO:0000313" key="4">
    <source>
        <dbReference type="EMBL" id="TWT29877.1"/>
    </source>
</evidence>
<dbReference type="InterPro" id="IPR050300">
    <property type="entry name" value="GDXG_lipolytic_enzyme"/>
</dbReference>
<dbReference type="Gene3D" id="3.40.50.1820">
    <property type="entry name" value="alpha/beta hydrolase"/>
    <property type="match status" value="1"/>
</dbReference>
<evidence type="ECO:0000256" key="1">
    <source>
        <dbReference type="ARBA" id="ARBA00022801"/>
    </source>
</evidence>
<evidence type="ECO:0000313" key="5">
    <source>
        <dbReference type="Proteomes" id="UP000318878"/>
    </source>
</evidence>
<dbReference type="InterPro" id="IPR049492">
    <property type="entry name" value="BD-FAE-like_dom"/>
</dbReference>
<dbReference type="Pfam" id="PF20434">
    <property type="entry name" value="BD-FAE"/>
    <property type="match status" value="1"/>
</dbReference>
<dbReference type="PANTHER" id="PTHR48081:SF13">
    <property type="entry name" value="ALPHA_BETA HYDROLASE"/>
    <property type="match status" value="1"/>
</dbReference>
<dbReference type="PANTHER" id="PTHR48081">
    <property type="entry name" value="AB HYDROLASE SUPERFAMILY PROTEIN C4A8.06C"/>
    <property type="match status" value="1"/>
</dbReference>
<keyword evidence="5" id="KW-1185">Reference proteome</keyword>
<evidence type="ECO:0000259" key="3">
    <source>
        <dbReference type="Pfam" id="PF20434"/>
    </source>
</evidence>
<dbReference type="AlphaFoldDB" id="A0A5C5UWE4"/>
<sequence length="280" mass="30182" precursor="true">MNRNRWQIVAFLTLASLFFGKFVQAQAPVKIVTDVVYASPGGEDLKVDFYLPEGEGPFPGVLMVHGGAWLAGDRSRMAIHALQLARSGYAVASIGYRMAPMHKFPAQLDDCKTALDWLRQHAADYHIDPNRIAGYGFSAGAHLICLTAMTASDPSQGLCAVVAGGTPCDLTLEPAKSARLAYFLGGTRAEKPEIYRQASPAKFVSEKTPPMFFFHGTADELAPLTAVKSMCAELDMAGCVARICEIENAGHIGSFMSPQARQEAVKFLNEVLQTPAATDP</sequence>
<gene>
    <name evidence="4" type="primary">nlhH_3</name>
    <name evidence="4" type="ORF">Enr8_45330</name>
</gene>
<dbReference type="EMBL" id="SJPF01000006">
    <property type="protein sequence ID" value="TWT29877.1"/>
    <property type="molecule type" value="Genomic_DNA"/>
</dbReference>
<accession>A0A5C5UWE4</accession>
<keyword evidence="1 4" id="KW-0378">Hydrolase</keyword>
<dbReference type="SUPFAM" id="SSF53474">
    <property type="entry name" value="alpha/beta-Hydrolases"/>
    <property type="match status" value="1"/>
</dbReference>
<reference evidence="4 5" key="1">
    <citation type="submission" date="2019-02" db="EMBL/GenBank/DDBJ databases">
        <title>Deep-cultivation of Planctomycetes and their phenomic and genomic characterization uncovers novel biology.</title>
        <authorList>
            <person name="Wiegand S."/>
            <person name="Jogler M."/>
            <person name="Boedeker C."/>
            <person name="Pinto D."/>
            <person name="Vollmers J."/>
            <person name="Rivas-Marin E."/>
            <person name="Kohn T."/>
            <person name="Peeters S.H."/>
            <person name="Heuer A."/>
            <person name="Rast P."/>
            <person name="Oberbeckmann S."/>
            <person name="Bunk B."/>
            <person name="Jeske O."/>
            <person name="Meyerdierks A."/>
            <person name="Storesund J.E."/>
            <person name="Kallscheuer N."/>
            <person name="Luecker S."/>
            <person name="Lage O.M."/>
            <person name="Pohl T."/>
            <person name="Merkel B.J."/>
            <person name="Hornburger P."/>
            <person name="Mueller R.-W."/>
            <person name="Bruemmer F."/>
            <person name="Labrenz M."/>
            <person name="Spormann A.M."/>
            <person name="Op Den Camp H."/>
            <person name="Overmann J."/>
            <person name="Amann R."/>
            <person name="Jetten M.S.M."/>
            <person name="Mascher T."/>
            <person name="Medema M.H."/>
            <person name="Devos D.P."/>
            <person name="Kaster A.-K."/>
            <person name="Ovreas L."/>
            <person name="Rohde M."/>
            <person name="Galperin M.Y."/>
            <person name="Jogler C."/>
        </authorList>
    </citation>
    <scope>NUCLEOTIDE SEQUENCE [LARGE SCALE GENOMIC DNA]</scope>
    <source>
        <strain evidence="4 5">Enr8</strain>
    </source>
</reference>
<proteinExistence type="predicted"/>
<feature type="chain" id="PRO_5022925304" evidence="2">
    <location>
        <begin position="26"/>
        <end position="280"/>
    </location>
</feature>
<comment type="caution">
    <text evidence="4">The sequence shown here is derived from an EMBL/GenBank/DDBJ whole genome shotgun (WGS) entry which is preliminary data.</text>
</comment>
<feature type="signal peptide" evidence="2">
    <location>
        <begin position="1"/>
        <end position="25"/>
    </location>
</feature>
<dbReference type="InterPro" id="IPR029058">
    <property type="entry name" value="AB_hydrolase_fold"/>
</dbReference>
<name>A0A5C5UWE4_9BACT</name>
<dbReference type="GO" id="GO:0106435">
    <property type="term" value="F:carboxylesterase activity"/>
    <property type="evidence" value="ECO:0007669"/>
    <property type="project" value="UniProtKB-EC"/>
</dbReference>
<dbReference type="EC" id="3.1.1.1" evidence="4"/>